<dbReference type="Pfam" id="PF06902">
    <property type="entry name" value="Fer4_19"/>
    <property type="match status" value="1"/>
</dbReference>
<dbReference type="Gene3D" id="3.30.70.20">
    <property type="match status" value="1"/>
</dbReference>
<proteinExistence type="predicted"/>
<dbReference type="InterPro" id="IPR010693">
    <property type="entry name" value="Divergent_4Fe-4S_mono-cluster"/>
</dbReference>
<dbReference type="InterPro" id="IPR017896">
    <property type="entry name" value="4Fe4S_Fe-S-bd"/>
</dbReference>
<protein>
    <submittedName>
        <fullName evidence="2">Ferredoxin</fullName>
    </submittedName>
</protein>
<dbReference type="AlphaFoldDB" id="A0AAU9C4K0"/>
<reference evidence="3" key="1">
    <citation type="journal article" date="2024" name="Int. J. Syst. Evol. Microbiol.">
        <title>Methylomarinovum tepidoasis sp. nov., a moderately thermophilic methanotroph of the family Methylothermaceae isolated from a deep-sea hydrothermal field.</title>
        <authorList>
            <person name="Hirayama H."/>
            <person name="Takaki Y."/>
            <person name="Abe M."/>
            <person name="Miyazaki M."/>
            <person name="Uematsu K."/>
            <person name="Matsui Y."/>
            <person name="Takai K."/>
        </authorList>
    </citation>
    <scope>NUCLEOTIDE SEQUENCE [LARGE SCALE GENOMIC DNA]</scope>
    <source>
        <strain evidence="3">IT-9</strain>
    </source>
</reference>
<dbReference type="SUPFAM" id="SSF54862">
    <property type="entry name" value="4Fe-4S ferredoxins"/>
    <property type="match status" value="1"/>
</dbReference>
<dbReference type="PROSITE" id="PS51379">
    <property type="entry name" value="4FE4S_FER_2"/>
    <property type="match status" value="1"/>
</dbReference>
<gene>
    <name evidence="2" type="ORF">MIT9_P1673</name>
</gene>
<feature type="domain" description="4Fe-4S ferredoxin-type" evidence="1">
    <location>
        <begin position="1"/>
        <end position="29"/>
    </location>
</feature>
<organism evidence="2 3">
    <name type="scientific">Methylomarinovum caldicuralii</name>
    <dbReference type="NCBI Taxonomy" id="438856"/>
    <lineage>
        <taxon>Bacteria</taxon>
        <taxon>Pseudomonadati</taxon>
        <taxon>Pseudomonadota</taxon>
        <taxon>Gammaproteobacteria</taxon>
        <taxon>Methylococcales</taxon>
        <taxon>Methylothermaceae</taxon>
        <taxon>Methylomarinovum</taxon>
    </lineage>
</organism>
<evidence type="ECO:0000313" key="2">
    <source>
        <dbReference type="EMBL" id="BCX82089.1"/>
    </source>
</evidence>
<accession>A0AAU9C4K0</accession>
<name>A0AAU9C4K0_9GAMM</name>
<evidence type="ECO:0000313" key="3">
    <source>
        <dbReference type="Proteomes" id="UP001321825"/>
    </source>
</evidence>
<dbReference type="KEGG" id="mcau:MIT9_P1673"/>
<dbReference type="Proteomes" id="UP001321825">
    <property type="component" value="Chromosome"/>
</dbReference>
<keyword evidence="3" id="KW-1185">Reference proteome</keyword>
<sequence length="60" mass="6699">MKIHWDEERCCHAGICVKELPQVFKVEDGQFKIDAEAAAEAEIRRVVSLCPSGALAIEEK</sequence>
<dbReference type="EMBL" id="AP024714">
    <property type="protein sequence ID" value="BCX82089.1"/>
    <property type="molecule type" value="Genomic_DNA"/>
</dbReference>
<dbReference type="RefSeq" id="WP_317704500.1">
    <property type="nucleotide sequence ID" value="NZ_AP024714.1"/>
</dbReference>
<evidence type="ECO:0000259" key="1">
    <source>
        <dbReference type="PROSITE" id="PS51379"/>
    </source>
</evidence>